<sequence length="64" mass="7159">MRSKAIATVATRGVQRLRPRFTARHGPARDGRPQRAARVGHLVAQLRRQFGRADAAHQLAQHRA</sequence>
<evidence type="ECO:0000313" key="2">
    <source>
        <dbReference type="Proteomes" id="UP000671828"/>
    </source>
</evidence>
<gene>
    <name evidence="1" type="ORF">J7S33_04770</name>
</gene>
<dbReference type="EMBL" id="CP072788">
    <property type="protein sequence ID" value="QTR04261.1"/>
    <property type="molecule type" value="Genomic_DNA"/>
</dbReference>
<dbReference type="Proteomes" id="UP000671828">
    <property type="component" value="Chromosome"/>
</dbReference>
<protein>
    <submittedName>
        <fullName evidence="1">Uncharacterized protein</fullName>
    </submittedName>
</protein>
<dbReference type="AlphaFoldDB" id="A0A8T8I0R5"/>
<organism evidence="1 2">
    <name type="scientific">Saccharothrix algeriensis</name>
    <dbReference type="NCBI Taxonomy" id="173560"/>
    <lineage>
        <taxon>Bacteria</taxon>
        <taxon>Bacillati</taxon>
        <taxon>Actinomycetota</taxon>
        <taxon>Actinomycetes</taxon>
        <taxon>Pseudonocardiales</taxon>
        <taxon>Pseudonocardiaceae</taxon>
        <taxon>Saccharothrix</taxon>
    </lineage>
</organism>
<name>A0A8T8I0R5_9PSEU</name>
<evidence type="ECO:0000313" key="1">
    <source>
        <dbReference type="EMBL" id="QTR04261.1"/>
    </source>
</evidence>
<feature type="non-terminal residue" evidence="1">
    <location>
        <position position="64"/>
    </location>
</feature>
<reference evidence="1" key="1">
    <citation type="submission" date="2021-04" db="EMBL/GenBank/DDBJ databases">
        <title>Saccharothrix algeriensis WGS.</title>
        <authorList>
            <person name="Stuskova K."/>
            <person name="Hakalova E."/>
            <person name="Tebbal A.B."/>
            <person name="Eichmeier A."/>
        </authorList>
    </citation>
    <scope>NUCLEOTIDE SEQUENCE</scope>
    <source>
        <strain evidence="1">NRRL B-24137</strain>
    </source>
</reference>
<accession>A0A8T8I0R5</accession>
<proteinExistence type="predicted"/>